<dbReference type="InterPro" id="IPR005358">
    <property type="entry name" value="Puta_zinc/iron-chelating_dom"/>
</dbReference>
<sequence>MEKYINKALCKKCGGNCCKGMPGMLHPRDFKNITHENIVELLKTGNYAIDWYGGDPRKGKDELGQAYYLRPRTENNKDIFDPSWGGVCIFLLKNGCKLEYNERPYQCRMIEPKRNGGCIAHGLVSKRKISIKWLPYQDIIYKAGKSIEG</sequence>
<accession>A0A0F9PPS8</accession>
<gene>
    <name evidence="1" type="ORF">LCGC14_0872600</name>
</gene>
<proteinExistence type="predicted"/>
<organism evidence="1">
    <name type="scientific">marine sediment metagenome</name>
    <dbReference type="NCBI Taxonomy" id="412755"/>
    <lineage>
        <taxon>unclassified sequences</taxon>
        <taxon>metagenomes</taxon>
        <taxon>ecological metagenomes</taxon>
    </lineage>
</organism>
<evidence type="ECO:0008006" key="2">
    <source>
        <dbReference type="Google" id="ProtNLM"/>
    </source>
</evidence>
<protein>
    <recommendedName>
        <fullName evidence="2">Zinc/iron-chelating domain-containing protein</fullName>
    </recommendedName>
</protein>
<dbReference type="Pfam" id="PF03692">
    <property type="entry name" value="CxxCxxCC"/>
    <property type="match status" value="1"/>
</dbReference>
<name>A0A0F9PPS8_9ZZZZ</name>
<comment type="caution">
    <text evidence="1">The sequence shown here is derived from an EMBL/GenBank/DDBJ whole genome shotgun (WGS) entry which is preliminary data.</text>
</comment>
<reference evidence="1" key="1">
    <citation type="journal article" date="2015" name="Nature">
        <title>Complex archaea that bridge the gap between prokaryotes and eukaryotes.</title>
        <authorList>
            <person name="Spang A."/>
            <person name="Saw J.H."/>
            <person name="Jorgensen S.L."/>
            <person name="Zaremba-Niedzwiedzka K."/>
            <person name="Martijn J."/>
            <person name="Lind A.E."/>
            <person name="van Eijk R."/>
            <person name="Schleper C."/>
            <person name="Guy L."/>
            <person name="Ettema T.J."/>
        </authorList>
    </citation>
    <scope>NUCLEOTIDE SEQUENCE</scope>
</reference>
<dbReference type="AlphaFoldDB" id="A0A0F9PPS8"/>
<evidence type="ECO:0000313" key="1">
    <source>
        <dbReference type="EMBL" id="KKN26632.1"/>
    </source>
</evidence>
<dbReference type="EMBL" id="LAZR01002704">
    <property type="protein sequence ID" value="KKN26632.1"/>
    <property type="molecule type" value="Genomic_DNA"/>
</dbReference>